<reference evidence="2" key="1">
    <citation type="submission" date="2014-09" db="EMBL/GenBank/DDBJ databases">
        <authorList>
            <person name="Mudge J."/>
            <person name="Ramaraj T."/>
            <person name="Lindquist I.E."/>
            <person name="Bharti A.K."/>
            <person name="Sundararajan A."/>
            <person name="Cameron C.T."/>
            <person name="Woodward J.E."/>
            <person name="May G.D."/>
            <person name="Brubaker C."/>
            <person name="Broadhvest J."/>
            <person name="Wilkins T.A."/>
        </authorList>
    </citation>
    <scope>NUCLEOTIDE SEQUENCE</scope>
    <source>
        <strain evidence="2">cv. AKA8401</strain>
    </source>
</reference>
<accession>A0A0B0NRR9</accession>
<name>A0A0B0NRR9_GOSAR</name>
<keyword evidence="2" id="KW-1185">Reference proteome</keyword>
<dbReference type="Proteomes" id="UP000032142">
    <property type="component" value="Unassembled WGS sequence"/>
</dbReference>
<proteinExistence type="predicted"/>
<gene>
    <name evidence="1" type="ORF">F383_21979</name>
</gene>
<organism evidence="1 2">
    <name type="scientific">Gossypium arboreum</name>
    <name type="common">Tree cotton</name>
    <name type="synonym">Gossypium nanking</name>
    <dbReference type="NCBI Taxonomy" id="29729"/>
    <lineage>
        <taxon>Eukaryota</taxon>
        <taxon>Viridiplantae</taxon>
        <taxon>Streptophyta</taxon>
        <taxon>Embryophyta</taxon>
        <taxon>Tracheophyta</taxon>
        <taxon>Spermatophyta</taxon>
        <taxon>Magnoliopsida</taxon>
        <taxon>eudicotyledons</taxon>
        <taxon>Gunneridae</taxon>
        <taxon>Pentapetalae</taxon>
        <taxon>rosids</taxon>
        <taxon>malvids</taxon>
        <taxon>Malvales</taxon>
        <taxon>Malvaceae</taxon>
        <taxon>Malvoideae</taxon>
        <taxon>Gossypium</taxon>
    </lineage>
</organism>
<evidence type="ECO:0000313" key="1">
    <source>
        <dbReference type="EMBL" id="KHG17228.1"/>
    </source>
</evidence>
<protein>
    <submittedName>
        <fullName evidence="1">Uncharacterized protein</fullName>
    </submittedName>
</protein>
<dbReference type="AlphaFoldDB" id="A0A0B0NRR9"/>
<sequence length="26" mass="2720">MCHLGGILTCATQPATRPCVRPCGAY</sequence>
<evidence type="ECO:0000313" key="2">
    <source>
        <dbReference type="Proteomes" id="UP000032142"/>
    </source>
</evidence>
<dbReference type="EMBL" id="KN407794">
    <property type="protein sequence ID" value="KHG17228.1"/>
    <property type="molecule type" value="Genomic_DNA"/>
</dbReference>